<reference evidence="2" key="1">
    <citation type="submission" date="2016-11" db="EMBL/GenBank/DDBJ databases">
        <authorList>
            <person name="Varghese N."/>
            <person name="Submissions S."/>
        </authorList>
    </citation>
    <scope>NUCLEOTIDE SEQUENCE [LARGE SCALE GENOMIC DNA]</scope>
    <source>
        <strain evidence="2">DSM 18095</strain>
    </source>
</reference>
<evidence type="ECO:0000313" key="2">
    <source>
        <dbReference type="Proteomes" id="UP000184114"/>
    </source>
</evidence>
<sequence length="206" mass="24024">MLQALKYKDILADIEKSDILNDTIGILLARPKSDAGRSIIDSLPYYHHRSGKNINFYLPGYGAYWHNAYPDEKHIVTIEGTMWSFSHSMYVKFIEDLEKEFKWKYSGESELILLDYHNKRLDYSKILVFHLDAMLQDKTISSVNSFFEKLFRYFARNSTIEQFSNRMGSKTLGQITLFTILEKLPLNLGTLFVKAKHYAIIDESKS</sequence>
<dbReference type="GeneID" id="90995545"/>
<dbReference type="STRING" id="1123404.SAMN02745784_02165"/>
<dbReference type="RefSeq" id="WP_072976244.1">
    <property type="nucleotide sequence ID" value="NZ_FQTY01000010.1"/>
</dbReference>
<organism evidence="1 2">
    <name type="scientific">Tissierella praeacuta DSM 18095</name>
    <dbReference type="NCBI Taxonomy" id="1123404"/>
    <lineage>
        <taxon>Bacteria</taxon>
        <taxon>Bacillati</taxon>
        <taxon>Bacillota</taxon>
        <taxon>Tissierellia</taxon>
        <taxon>Tissierellales</taxon>
        <taxon>Tissierellaceae</taxon>
        <taxon>Tissierella</taxon>
    </lineage>
</organism>
<accession>A0A1M4X991</accession>
<dbReference type="AlphaFoldDB" id="A0A1M4X991"/>
<proteinExistence type="predicted"/>
<evidence type="ECO:0000313" key="1">
    <source>
        <dbReference type="EMBL" id="SHE90043.1"/>
    </source>
</evidence>
<keyword evidence="2" id="KW-1185">Reference proteome</keyword>
<dbReference type="Proteomes" id="UP000184114">
    <property type="component" value="Unassembled WGS sequence"/>
</dbReference>
<name>A0A1M4X991_9FIRM</name>
<gene>
    <name evidence="1" type="ORF">SAMN02745784_02165</name>
</gene>
<protein>
    <submittedName>
        <fullName evidence="1">Uncharacterized protein</fullName>
    </submittedName>
</protein>
<dbReference type="EMBL" id="FQTY01000010">
    <property type="protein sequence ID" value="SHE90043.1"/>
    <property type="molecule type" value="Genomic_DNA"/>
</dbReference>